<accession>A0A9J6FEH9</accession>
<dbReference type="Gene3D" id="2.30.30.100">
    <property type="match status" value="1"/>
</dbReference>
<dbReference type="OMA" id="MHERTQV"/>
<organism evidence="1 2">
    <name type="scientific">Haemaphysalis longicornis</name>
    <name type="common">Bush tick</name>
    <dbReference type="NCBI Taxonomy" id="44386"/>
    <lineage>
        <taxon>Eukaryota</taxon>
        <taxon>Metazoa</taxon>
        <taxon>Ecdysozoa</taxon>
        <taxon>Arthropoda</taxon>
        <taxon>Chelicerata</taxon>
        <taxon>Arachnida</taxon>
        <taxon>Acari</taxon>
        <taxon>Parasitiformes</taxon>
        <taxon>Ixodida</taxon>
        <taxon>Ixodoidea</taxon>
        <taxon>Ixodidae</taxon>
        <taxon>Haemaphysalinae</taxon>
        <taxon>Haemaphysalis</taxon>
    </lineage>
</organism>
<dbReference type="EMBL" id="JABSTR010000001">
    <property type="protein sequence ID" value="KAH9361434.1"/>
    <property type="molecule type" value="Genomic_DNA"/>
</dbReference>
<proteinExistence type="predicted"/>
<dbReference type="Proteomes" id="UP000821853">
    <property type="component" value="Chromosome 1"/>
</dbReference>
<evidence type="ECO:0000313" key="1">
    <source>
        <dbReference type="EMBL" id="KAH9361434.1"/>
    </source>
</evidence>
<protein>
    <recommendedName>
        <fullName evidence="3">Gem-associated protein 7</fullName>
    </recommendedName>
</protein>
<dbReference type="PANTHER" id="PTHR14679">
    <property type="entry name" value="GEM-ASSOCIATED PROTEIN 7"/>
    <property type="match status" value="1"/>
</dbReference>
<gene>
    <name evidence="1" type="ORF">HPB48_003892</name>
</gene>
<keyword evidence="2" id="KW-1185">Reference proteome</keyword>
<comment type="caution">
    <text evidence="1">The sequence shown here is derived from an EMBL/GenBank/DDBJ whole genome shotgun (WGS) entry which is preliminary data.</text>
</comment>
<dbReference type="CDD" id="cd11677">
    <property type="entry name" value="Gemin7"/>
    <property type="match status" value="1"/>
</dbReference>
<dbReference type="VEuPathDB" id="VectorBase:HLOH_045637"/>
<dbReference type="GO" id="GO:0034719">
    <property type="term" value="C:SMN-Sm protein complex"/>
    <property type="evidence" value="ECO:0007669"/>
    <property type="project" value="InterPro"/>
</dbReference>
<dbReference type="InterPro" id="IPR020338">
    <property type="entry name" value="SMN_gemin7"/>
</dbReference>
<name>A0A9J6FEH9_HAELO</name>
<reference evidence="1 2" key="1">
    <citation type="journal article" date="2020" name="Cell">
        <title>Large-Scale Comparative Analyses of Tick Genomes Elucidate Their Genetic Diversity and Vector Capacities.</title>
        <authorList>
            <consortium name="Tick Genome and Microbiome Consortium (TIGMIC)"/>
            <person name="Jia N."/>
            <person name="Wang J."/>
            <person name="Shi W."/>
            <person name="Du L."/>
            <person name="Sun Y."/>
            <person name="Zhan W."/>
            <person name="Jiang J.F."/>
            <person name="Wang Q."/>
            <person name="Zhang B."/>
            <person name="Ji P."/>
            <person name="Bell-Sakyi L."/>
            <person name="Cui X.M."/>
            <person name="Yuan T.T."/>
            <person name="Jiang B.G."/>
            <person name="Yang W.F."/>
            <person name="Lam T.T."/>
            <person name="Chang Q.C."/>
            <person name="Ding S.J."/>
            <person name="Wang X.J."/>
            <person name="Zhu J.G."/>
            <person name="Ruan X.D."/>
            <person name="Zhao L."/>
            <person name="Wei J.T."/>
            <person name="Ye R.Z."/>
            <person name="Que T.C."/>
            <person name="Du C.H."/>
            <person name="Zhou Y.H."/>
            <person name="Cheng J.X."/>
            <person name="Dai P.F."/>
            <person name="Guo W.B."/>
            <person name="Han X.H."/>
            <person name="Huang E.J."/>
            <person name="Li L.F."/>
            <person name="Wei W."/>
            <person name="Gao Y.C."/>
            <person name="Liu J.Z."/>
            <person name="Shao H.Z."/>
            <person name="Wang X."/>
            <person name="Wang C.C."/>
            <person name="Yang T.C."/>
            <person name="Huo Q.B."/>
            <person name="Li W."/>
            <person name="Chen H.Y."/>
            <person name="Chen S.E."/>
            <person name="Zhou L.G."/>
            <person name="Ni X.B."/>
            <person name="Tian J.H."/>
            <person name="Sheng Y."/>
            <person name="Liu T."/>
            <person name="Pan Y.S."/>
            <person name="Xia L.Y."/>
            <person name="Li J."/>
            <person name="Zhao F."/>
            <person name="Cao W.C."/>
        </authorList>
    </citation>
    <scope>NUCLEOTIDE SEQUENCE [LARGE SCALE GENOMIC DNA]</scope>
    <source>
        <strain evidence="1">HaeL-2018</strain>
    </source>
</reference>
<evidence type="ECO:0000313" key="2">
    <source>
        <dbReference type="Proteomes" id="UP000821853"/>
    </source>
</evidence>
<dbReference type="OrthoDB" id="70763at2759"/>
<evidence type="ECO:0008006" key="3">
    <source>
        <dbReference type="Google" id="ProtNLM"/>
    </source>
</evidence>
<dbReference type="PANTHER" id="PTHR14679:SF1">
    <property type="entry name" value="GEM-ASSOCIATED PROTEIN 7"/>
    <property type="match status" value="1"/>
</dbReference>
<dbReference type="Pfam" id="PF11095">
    <property type="entry name" value="Gemin7"/>
    <property type="match status" value="1"/>
</dbReference>
<dbReference type="GO" id="GO:0000387">
    <property type="term" value="P:spliceosomal snRNP assembly"/>
    <property type="evidence" value="ECO:0007669"/>
    <property type="project" value="TreeGrafter"/>
</dbReference>
<sequence>MPSQDDDSRERPLKEIKEQDELVPRQQAARIYLRQHFVRCMKGLMGHAATFHMHERTTVTGTFHGCDIDVENFAVSQLLTALGCQPAATLRASDVISITFNDIGAPAEPCGSAK</sequence>
<dbReference type="AlphaFoldDB" id="A0A9J6FEH9"/>